<name>A0A8S5LAA7_9CAUD</name>
<evidence type="ECO:0000313" key="1">
    <source>
        <dbReference type="EMBL" id="DAD66714.1"/>
    </source>
</evidence>
<organism evidence="1">
    <name type="scientific">Myoviridae sp. ctPuP5</name>
    <dbReference type="NCBI Taxonomy" id="2823543"/>
    <lineage>
        <taxon>Viruses</taxon>
        <taxon>Duplodnaviria</taxon>
        <taxon>Heunggongvirae</taxon>
        <taxon>Uroviricota</taxon>
        <taxon>Caudoviricetes</taxon>
    </lineage>
</organism>
<accession>A0A8S5LAA7</accession>
<dbReference type="EMBL" id="BK014662">
    <property type="protein sequence ID" value="DAD66714.1"/>
    <property type="molecule type" value="Genomic_DNA"/>
</dbReference>
<proteinExistence type="predicted"/>
<reference evidence="1" key="1">
    <citation type="journal article" date="2021" name="Proc. Natl. Acad. Sci. U.S.A.">
        <title>A Catalog of Tens of Thousands of Viruses from Human Metagenomes Reveals Hidden Associations with Chronic Diseases.</title>
        <authorList>
            <person name="Tisza M.J."/>
            <person name="Buck C.B."/>
        </authorList>
    </citation>
    <scope>NUCLEOTIDE SEQUENCE</scope>
    <source>
        <strain evidence="1">CtPuP5</strain>
    </source>
</reference>
<protein>
    <submittedName>
        <fullName evidence="1">Uncharacterized protein</fullName>
    </submittedName>
</protein>
<sequence length="112" mass="13347">MFDTKELYIAFLNTLNVNSPKRLSRWYLGAWREFIVLDGVAYCLVDNDVHIITYPKLDSLSSKLWNEIHKEVYTVYSSFLHELTFKDIFETRGKLTHKLSLLPKKLRKHERV</sequence>